<name>A0AA40KDB3_9PEZI</name>
<evidence type="ECO:0000256" key="1">
    <source>
        <dbReference type="SAM" id="MobiDB-lite"/>
    </source>
</evidence>
<protein>
    <submittedName>
        <fullName evidence="2">Uncharacterized protein</fullName>
    </submittedName>
</protein>
<accession>A0AA40KDB3</accession>
<evidence type="ECO:0000313" key="3">
    <source>
        <dbReference type="Proteomes" id="UP001172155"/>
    </source>
</evidence>
<reference evidence="2" key="1">
    <citation type="submission" date="2023-06" db="EMBL/GenBank/DDBJ databases">
        <title>Genome-scale phylogeny and comparative genomics of the fungal order Sordariales.</title>
        <authorList>
            <consortium name="Lawrence Berkeley National Laboratory"/>
            <person name="Hensen N."/>
            <person name="Bonometti L."/>
            <person name="Westerberg I."/>
            <person name="Brannstrom I.O."/>
            <person name="Guillou S."/>
            <person name="Cros-Aarteil S."/>
            <person name="Calhoun S."/>
            <person name="Haridas S."/>
            <person name="Kuo A."/>
            <person name="Mondo S."/>
            <person name="Pangilinan J."/>
            <person name="Riley R."/>
            <person name="LaButti K."/>
            <person name="Andreopoulos B."/>
            <person name="Lipzen A."/>
            <person name="Chen C."/>
            <person name="Yanf M."/>
            <person name="Daum C."/>
            <person name="Ng V."/>
            <person name="Clum A."/>
            <person name="Steindorff A."/>
            <person name="Ohm R."/>
            <person name="Martin F."/>
            <person name="Silar P."/>
            <person name="Natvig D."/>
            <person name="Lalanne C."/>
            <person name="Gautier V."/>
            <person name="Ament-velasquez S.L."/>
            <person name="Kruys A."/>
            <person name="Hutchinson M.I."/>
            <person name="Powell A.J."/>
            <person name="Barry K."/>
            <person name="Miller A.N."/>
            <person name="Grigoriev I.V."/>
            <person name="Debuchy R."/>
            <person name="Gladieux P."/>
            <person name="Thoren M.H."/>
            <person name="Johannesson H."/>
        </authorList>
    </citation>
    <scope>NUCLEOTIDE SEQUENCE</scope>
    <source>
        <strain evidence="2">SMH3187-1</strain>
    </source>
</reference>
<evidence type="ECO:0000313" key="2">
    <source>
        <dbReference type="EMBL" id="KAK0754697.1"/>
    </source>
</evidence>
<dbReference type="AlphaFoldDB" id="A0AA40KDB3"/>
<sequence>MADEPLEAGLLGIALSDSESSDAEICSTPHPTTTTTTTNGPASRADRTALSEEAFQSLKATYTPKLENGEIWATISLPVSASVNKPEAQELAHAVEELYFLRRWDEAVAFIQRVMAPGTGEGETRLDEGTKQLLRHYESRCRERASGKSATQGGQGLALGAETE</sequence>
<dbReference type="EMBL" id="JAUKUD010000001">
    <property type="protein sequence ID" value="KAK0754697.1"/>
    <property type="molecule type" value="Genomic_DNA"/>
</dbReference>
<dbReference type="Proteomes" id="UP001172155">
    <property type="component" value="Unassembled WGS sequence"/>
</dbReference>
<feature type="region of interest" description="Disordered" evidence="1">
    <location>
        <begin position="18"/>
        <end position="43"/>
    </location>
</feature>
<organism evidence="2 3">
    <name type="scientific">Schizothecium vesticola</name>
    <dbReference type="NCBI Taxonomy" id="314040"/>
    <lineage>
        <taxon>Eukaryota</taxon>
        <taxon>Fungi</taxon>
        <taxon>Dikarya</taxon>
        <taxon>Ascomycota</taxon>
        <taxon>Pezizomycotina</taxon>
        <taxon>Sordariomycetes</taxon>
        <taxon>Sordariomycetidae</taxon>
        <taxon>Sordariales</taxon>
        <taxon>Schizotheciaceae</taxon>
        <taxon>Schizothecium</taxon>
    </lineage>
</organism>
<keyword evidence="3" id="KW-1185">Reference proteome</keyword>
<comment type="caution">
    <text evidence="2">The sequence shown here is derived from an EMBL/GenBank/DDBJ whole genome shotgun (WGS) entry which is preliminary data.</text>
</comment>
<proteinExistence type="predicted"/>
<gene>
    <name evidence="2" type="ORF">B0T18DRAFT_425047</name>
</gene>
<feature type="region of interest" description="Disordered" evidence="1">
    <location>
        <begin position="141"/>
        <end position="164"/>
    </location>
</feature>